<dbReference type="Proteomes" id="UP000011910">
    <property type="component" value="Unassembled WGS sequence"/>
</dbReference>
<comment type="caution">
    <text evidence="1">The sequence shown here is derived from an EMBL/GenBank/DDBJ whole genome shotgun (WGS) entry which is preliminary data.</text>
</comment>
<proteinExistence type="predicted"/>
<dbReference type="AlphaFoldDB" id="M7NH47"/>
<dbReference type="EMBL" id="AODQ01000141">
    <property type="protein sequence ID" value="EMR01145.1"/>
    <property type="molecule type" value="Genomic_DNA"/>
</dbReference>
<evidence type="ECO:0000313" key="1">
    <source>
        <dbReference type="EMBL" id="EMR01145.1"/>
    </source>
</evidence>
<evidence type="ECO:0000313" key="2">
    <source>
        <dbReference type="Proteomes" id="UP000011910"/>
    </source>
</evidence>
<dbReference type="STRING" id="1279009.ADICEAN_03729"/>
<keyword evidence="2" id="KW-1185">Reference proteome</keyword>
<protein>
    <recommendedName>
        <fullName evidence="3">DUF3379 domain-containing protein</fullName>
    </recommendedName>
</protein>
<reference evidence="1 2" key="1">
    <citation type="journal article" date="2013" name="Genome Announc.">
        <title>Draft Genome Sequence of Cesiribacter andamanensis Strain AMV16T, Isolated from a Soil Sample from a Mud Volcano in the Andaman Islands, India.</title>
        <authorList>
            <person name="Shivaji S."/>
            <person name="Ara S."/>
            <person name="Begum Z."/>
            <person name="Srinivas T.N."/>
            <person name="Singh A."/>
            <person name="Kumar Pinnaka A."/>
        </authorList>
    </citation>
    <scope>NUCLEOTIDE SEQUENCE [LARGE SCALE GENOMIC DNA]</scope>
    <source>
        <strain evidence="1 2">AMV16</strain>
    </source>
</reference>
<accession>M7NH47</accession>
<gene>
    <name evidence="1" type="ORF">ADICEAN_03729</name>
</gene>
<dbReference type="RefSeq" id="WP_009197108.1">
    <property type="nucleotide sequence ID" value="NZ_AODQ01000141.1"/>
</dbReference>
<sequence>MKKVTLSDIPKQEPFTAPDGYLEALPQRVQQRIQEQSPAGAASPLGRWWLQPRLQLAFASLVLLLMAGALYLRQPSEQAVTEDAYTLLEEVSDQELVNYLESSSRLSMQEIRAVADWPEDALLGPGLPDEQALEEEVLKTIDTYSADEIWK</sequence>
<dbReference type="OrthoDB" id="893763at2"/>
<organism evidence="1 2">
    <name type="scientific">Cesiribacter andamanensis AMV16</name>
    <dbReference type="NCBI Taxonomy" id="1279009"/>
    <lineage>
        <taxon>Bacteria</taxon>
        <taxon>Pseudomonadati</taxon>
        <taxon>Bacteroidota</taxon>
        <taxon>Cytophagia</taxon>
        <taxon>Cytophagales</taxon>
        <taxon>Cesiribacteraceae</taxon>
        <taxon>Cesiribacter</taxon>
    </lineage>
</organism>
<name>M7NH47_9BACT</name>
<evidence type="ECO:0008006" key="3">
    <source>
        <dbReference type="Google" id="ProtNLM"/>
    </source>
</evidence>